<dbReference type="AlphaFoldDB" id="A0A0F4YGJ9"/>
<sequence length="129" mass="14163">ISKSRERRRGQGDLDLERPRWAGRFTGALSATGHYLSSGSTESRSIARRGRTGVDNGRAFDCSWNQLTRQAEGEGGLLVANPLHLRGLHPQQALPSPAFATGRRPTPWAQSRQDVQSTGLQDRTGCFSF</sequence>
<protein>
    <submittedName>
        <fullName evidence="2">Uncharacterized protein</fullName>
    </submittedName>
</protein>
<feature type="non-terminal residue" evidence="2">
    <location>
        <position position="1"/>
    </location>
</feature>
<dbReference type="EMBL" id="LASV01000663">
    <property type="protein sequence ID" value="KKA17372.1"/>
    <property type="molecule type" value="Genomic_DNA"/>
</dbReference>
<accession>A0A0F4YGJ9</accession>
<evidence type="ECO:0000256" key="1">
    <source>
        <dbReference type="SAM" id="MobiDB-lite"/>
    </source>
</evidence>
<organism evidence="2 3">
    <name type="scientific">Rasamsonia emersonii (strain ATCC 16479 / CBS 393.64 / IMI 116815)</name>
    <dbReference type="NCBI Taxonomy" id="1408163"/>
    <lineage>
        <taxon>Eukaryota</taxon>
        <taxon>Fungi</taxon>
        <taxon>Dikarya</taxon>
        <taxon>Ascomycota</taxon>
        <taxon>Pezizomycotina</taxon>
        <taxon>Eurotiomycetes</taxon>
        <taxon>Eurotiomycetidae</taxon>
        <taxon>Eurotiales</taxon>
        <taxon>Trichocomaceae</taxon>
        <taxon>Rasamsonia</taxon>
    </lineage>
</organism>
<feature type="compositionally biased region" description="Polar residues" evidence="1">
    <location>
        <begin position="35"/>
        <end position="44"/>
    </location>
</feature>
<dbReference type="GeneID" id="25320959"/>
<keyword evidence="3" id="KW-1185">Reference proteome</keyword>
<evidence type="ECO:0000313" key="2">
    <source>
        <dbReference type="EMBL" id="KKA17372.1"/>
    </source>
</evidence>
<evidence type="ECO:0000313" key="3">
    <source>
        <dbReference type="Proteomes" id="UP000053958"/>
    </source>
</evidence>
<dbReference type="RefSeq" id="XP_013323984.1">
    <property type="nucleotide sequence ID" value="XM_013468530.1"/>
</dbReference>
<comment type="caution">
    <text evidence="2">The sequence shown here is derived from an EMBL/GenBank/DDBJ whole genome shotgun (WGS) entry which is preliminary data.</text>
</comment>
<reference evidence="2 3" key="1">
    <citation type="submission" date="2015-04" db="EMBL/GenBank/DDBJ databases">
        <authorList>
            <person name="Heijne W.H."/>
            <person name="Fedorova N.D."/>
            <person name="Nierman W.C."/>
            <person name="Vollebregt A.W."/>
            <person name="Zhao Z."/>
            <person name="Wu L."/>
            <person name="Kumar M."/>
            <person name="Stam H."/>
            <person name="van den Berg M.A."/>
            <person name="Pel H.J."/>
        </authorList>
    </citation>
    <scope>NUCLEOTIDE SEQUENCE [LARGE SCALE GENOMIC DNA]</scope>
    <source>
        <strain evidence="2 3">CBS 393.64</strain>
    </source>
</reference>
<name>A0A0F4YGJ9_RASE3</name>
<feature type="region of interest" description="Disordered" evidence="1">
    <location>
        <begin position="33"/>
        <end position="52"/>
    </location>
</feature>
<gene>
    <name evidence="2" type="ORF">T310_8808</name>
</gene>
<proteinExistence type="predicted"/>
<dbReference type="Proteomes" id="UP000053958">
    <property type="component" value="Unassembled WGS sequence"/>
</dbReference>